<protein>
    <submittedName>
        <fullName evidence="1">5692_t:CDS:1</fullName>
    </submittedName>
</protein>
<organism evidence="1 2">
    <name type="scientific">Cetraspora pellucida</name>
    <dbReference type="NCBI Taxonomy" id="1433469"/>
    <lineage>
        <taxon>Eukaryota</taxon>
        <taxon>Fungi</taxon>
        <taxon>Fungi incertae sedis</taxon>
        <taxon>Mucoromycota</taxon>
        <taxon>Glomeromycotina</taxon>
        <taxon>Glomeromycetes</taxon>
        <taxon>Diversisporales</taxon>
        <taxon>Gigasporaceae</taxon>
        <taxon>Cetraspora</taxon>
    </lineage>
</organism>
<gene>
    <name evidence="1" type="ORF">SPELUC_LOCUS10148</name>
</gene>
<accession>A0ACA9NY86</accession>
<comment type="caution">
    <text evidence="1">The sequence shown here is derived from an EMBL/GenBank/DDBJ whole genome shotgun (WGS) entry which is preliminary data.</text>
</comment>
<dbReference type="Proteomes" id="UP000789366">
    <property type="component" value="Unassembled WGS sequence"/>
</dbReference>
<keyword evidence="2" id="KW-1185">Reference proteome</keyword>
<feature type="non-terminal residue" evidence="1">
    <location>
        <position position="170"/>
    </location>
</feature>
<sequence>MTQHTKTQDIDITSLTPPVVQSSRSNDTDSPPNLTDTPPNLTDTPPNVTDIQSNVTDTQPNVADALLDVQDIQDSEPPPYDQIVFQIPNIQVTPQYIHATPQIVQPLQPVQPFQPNINSTYPYTSQYFPQPYQPPIITNNSNIIRNNNELTNNPSIARSMIITIRTFMSM</sequence>
<evidence type="ECO:0000313" key="1">
    <source>
        <dbReference type="EMBL" id="CAG8680859.1"/>
    </source>
</evidence>
<evidence type="ECO:0000313" key="2">
    <source>
        <dbReference type="Proteomes" id="UP000789366"/>
    </source>
</evidence>
<name>A0ACA9NY86_9GLOM</name>
<dbReference type="EMBL" id="CAJVPW010018271">
    <property type="protein sequence ID" value="CAG8680859.1"/>
    <property type="molecule type" value="Genomic_DNA"/>
</dbReference>
<reference evidence="1" key="1">
    <citation type="submission" date="2021-06" db="EMBL/GenBank/DDBJ databases">
        <authorList>
            <person name="Kallberg Y."/>
            <person name="Tangrot J."/>
            <person name="Rosling A."/>
        </authorList>
    </citation>
    <scope>NUCLEOTIDE SEQUENCE</scope>
    <source>
        <strain evidence="1">28 12/20/2015</strain>
    </source>
</reference>
<proteinExistence type="predicted"/>